<sequence length="39" mass="4414">YGKPHSAMLLQRFDHLQVGAVHVGLMTIWNVICIAFSLF</sequence>
<keyword evidence="1" id="KW-0472">Membrane</keyword>
<feature type="transmembrane region" description="Helical" evidence="1">
    <location>
        <begin position="20"/>
        <end position="38"/>
    </location>
</feature>
<evidence type="ECO:0000256" key="1">
    <source>
        <dbReference type="SAM" id="Phobius"/>
    </source>
</evidence>
<keyword evidence="1" id="KW-1133">Transmembrane helix</keyword>
<organism evidence="2 3">
    <name type="scientific">Trema orientale</name>
    <name type="common">Charcoal tree</name>
    <name type="synonym">Celtis orientalis</name>
    <dbReference type="NCBI Taxonomy" id="63057"/>
    <lineage>
        <taxon>Eukaryota</taxon>
        <taxon>Viridiplantae</taxon>
        <taxon>Streptophyta</taxon>
        <taxon>Embryophyta</taxon>
        <taxon>Tracheophyta</taxon>
        <taxon>Spermatophyta</taxon>
        <taxon>Magnoliopsida</taxon>
        <taxon>eudicotyledons</taxon>
        <taxon>Gunneridae</taxon>
        <taxon>Pentapetalae</taxon>
        <taxon>rosids</taxon>
        <taxon>fabids</taxon>
        <taxon>Rosales</taxon>
        <taxon>Cannabaceae</taxon>
        <taxon>Trema</taxon>
    </lineage>
</organism>
<dbReference type="AlphaFoldDB" id="A0A2P5AYV8"/>
<protein>
    <submittedName>
        <fullName evidence="2">Uncharacterized protein</fullName>
    </submittedName>
</protein>
<evidence type="ECO:0000313" key="2">
    <source>
        <dbReference type="EMBL" id="PON41671.1"/>
    </source>
</evidence>
<keyword evidence="3" id="KW-1185">Reference proteome</keyword>
<keyword evidence="1" id="KW-0812">Transmembrane</keyword>
<name>A0A2P5AYV8_TREOI</name>
<comment type="caution">
    <text evidence="2">The sequence shown here is derived from an EMBL/GenBank/DDBJ whole genome shotgun (WGS) entry which is preliminary data.</text>
</comment>
<feature type="non-terminal residue" evidence="2">
    <location>
        <position position="1"/>
    </location>
</feature>
<accession>A0A2P5AYV8</accession>
<reference evidence="3" key="1">
    <citation type="submission" date="2016-06" db="EMBL/GenBank/DDBJ databases">
        <title>Parallel loss of symbiosis genes in relatives of nitrogen-fixing non-legume Parasponia.</title>
        <authorList>
            <person name="Van Velzen R."/>
            <person name="Holmer R."/>
            <person name="Bu F."/>
            <person name="Rutten L."/>
            <person name="Van Zeijl A."/>
            <person name="Liu W."/>
            <person name="Santuari L."/>
            <person name="Cao Q."/>
            <person name="Sharma T."/>
            <person name="Shen D."/>
            <person name="Roswanjaya Y."/>
            <person name="Wardhani T."/>
            <person name="Kalhor M.S."/>
            <person name="Jansen J."/>
            <person name="Van den Hoogen J."/>
            <person name="Gungor B."/>
            <person name="Hartog M."/>
            <person name="Hontelez J."/>
            <person name="Verver J."/>
            <person name="Yang W.-C."/>
            <person name="Schijlen E."/>
            <person name="Repin R."/>
            <person name="Schilthuizen M."/>
            <person name="Schranz E."/>
            <person name="Heidstra R."/>
            <person name="Miyata K."/>
            <person name="Fedorova E."/>
            <person name="Kohlen W."/>
            <person name="Bisseling T."/>
            <person name="Smit S."/>
            <person name="Geurts R."/>
        </authorList>
    </citation>
    <scope>NUCLEOTIDE SEQUENCE [LARGE SCALE GENOMIC DNA]</scope>
    <source>
        <strain evidence="3">cv. RG33-2</strain>
    </source>
</reference>
<proteinExistence type="predicted"/>
<dbReference type="EMBL" id="JXTC01000655">
    <property type="protein sequence ID" value="PON41671.1"/>
    <property type="molecule type" value="Genomic_DNA"/>
</dbReference>
<dbReference type="InParanoid" id="A0A2P5AYV8"/>
<evidence type="ECO:0000313" key="3">
    <source>
        <dbReference type="Proteomes" id="UP000237000"/>
    </source>
</evidence>
<dbReference type="Proteomes" id="UP000237000">
    <property type="component" value="Unassembled WGS sequence"/>
</dbReference>
<gene>
    <name evidence="2" type="ORF">TorRG33x02_337650</name>
</gene>